<name>A0A6G1G8A7_9PEZI</name>
<feature type="transmembrane region" description="Helical" evidence="1">
    <location>
        <begin position="31"/>
        <end position="51"/>
    </location>
</feature>
<reference evidence="2 4" key="1">
    <citation type="submission" date="2020-01" db="EMBL/GenBank/DDBJ databases">
        <authorList>
            <consortium name="DOE Joint Genome Institute"/>
            <person name="Haridas S."/>
            <person name="Albert R."/>
            <person name="Binder M."/>
            <person name="Bloem J."/>
            <person name="Labutti K."/>
            <person name="Salamov A."/>
            <person name="Andreopoulos B."/>
            <person name="Baker S.E."/>
            <person name="Barry K."/>
            <person name="Bills G."/>
            <person name="Bluhm B.H."/>
            <person name="Cannon C."/>
            <person name="Castanera R."/>
            <person name="Culley D.E."/>
            <person name="Daum C."/>
            <person name="Ezra D."/>
            <person name="Gonzalez J.B."/>
            <person name="Henrissat B."/>
            <person name="Kuo A."/>
            <person name="Liang C."/>
            <person name="Lipzen A."/>
            <person name="Lutzoni F."/>
            <person name="Magnuson J."/>
            <person name="Mondo S."/>
            <person name="Nolan M."/>
            <person name="Ohm R."/>
            <person name="Pangilinan J."/>
            <person name="Park H.-J."/>
            <person name="Ramirez L."/>
            <person name="Alfaro M."/>
            <person name="Sun H."/>
            <person name="Tritt A."/>
            <person name="Yoshinaga Y."/>
            <person name="Zwiers L.-H."/>
            <person name="Turgeon B.G."/>
            <person name="Goodwin S.B."/>
            <person name="Spatafora J.W."/>
            <person name="Crous P.W."/>
            <person name="Grigoriev I.V."/>
        </authorList>
    </citation>
    <scope>NUCLEOTIDE SEQUENCE</scope>
    <source>
        <strain evidence="2 4">CBS 781.70</strain>
    </source>
</reference>
<feature type="transmembrane region" description="Helical" evidence="1">
    <location>
        <begin position="256"/>
        <end position="276"/>
    </location>
</feature>
<protein>
    <submittedName>
        <fullName evidence="2 4">Uncharacterized protein</fullName>
    </submittedName>
</protein>
<evidence type="ECO:0000313" key="2">
    <source>
        <dbReference type="EMBL" id="KAF1814130.1"/>
    </source>
</evidence>
<feature type="transmembrane region" description="Helical" evidence="1">
    <location>
        <begin position="63"/>
        <end position="84"/>
    </location>
</feature>
<accession>A0A6G1G8A7</accession>
<feature type="transmembrane region" description="Helical" evidence="1">
    <location>
        <begin position="217"/>
        <end position="236"/>
    </location>
</feature>
<keyword evidence="1" id="KW-1133">Transmembrane helix</keyword>
<dbReference type="RefSeq" id="XP_033535761.1">
    <property type="nucleotide sequence ID" value="XM_033681116.1"/>
</dbReference>
<gene>
    <name evidence="2 4" type="ORF">P152DRAFT_471921</name>
</gene>
<keyword evidence="3" id="KW-1185">Reference proteome</keyword>
<dbReference type="AlphaFoldDB" id="A0A6G1G8A7"/>
<feature type="transmembrane region" description="Helical" evidence="1">
    <location>
        <begin position="96"/>
        <end position="117"/>
    </location>
</feature>
<dbReference type="GeneID" id="54421686"/>
<evidence type="ECO:0000313" key="4">
    <source>
        <dbReference type="RefSeq" id="XP_033535761.1"/>
    </source>
</evidence>
<reference evidence="4" key="3">
    <citation type="submission" date="2025-04" db="UniProtKB">
        <authorList>
            <consortium name="RefSeq"/>
        </authorList>
    </citation>
    <scope>IDENTIFICATION</scope>
    <source>
        <strain evidence="4">CBS 781.70</strain>
    </source>
</reference>
<evidence type="ECO:0000313" key="3">
    <source>
        <dbReference type="Proteomes" id="UP000504638"/>
    </source>
</evidence>
<proteinExistence type="predicted"/>
<feature type="transmembrane region" description="Helical" evidence="1">
    <location>
        <begin position="138"/>
        <end position="162"/>
    </location>
</feature>
<dbReference type="PANTHER" id="PTHR35184">
    <property type="entry name" value="YALI0C10208P"/>
    <property type="match status" value="1"/>
</dbReference>
<feature type="transmembrane region" description="Helical" evidence="1">
    <location>
        <begin position="174"/>
        <end position="197"/>
    </location>
</feature>
<dbReference type="OrthoDB" id="3357002at2759"/>
<reference evidence="4" key="2">
    <citation type="submission" date="2020-04" db="EMBL/GenBank/DDBJ databases">
        <authorList>
            <consortium name="NCBI Genome Project"/>
        </authorList>
    </citation>
    <scope>NUCLEOTIDE SEQUENCE</scope>
    <source>
        <strain evidence="4">CBS 781.70</strain>
    </source>
</reference>
<keyword evidence="1" id="KW-0812">Transmembrane</keyword>
<organism evidence="2">
    <name type="scientific">Eremomyces bilateralis CBS 781.70</name>
    <dbReference type="NCBI Taxonomy" id="1392243"/>
    <lineage>
        <taxon>Eukaryota</taxon>
        <taxon>Fungi</taxon>
        <taxon>Dikarya</taxon>
        <taxon>Ascomycota</taxon>
        <taxon>Pezizomycotina</taxon>
        <taxon>Dothideomycetes</taxon>
        <taxon>Dothideomycetes incertae sedis</taxon>
        <taxon>Eremomycetales</taxon>
        <taxon>Eremomycetaceae</taxon>
        <taxon>Eremomyces</taxon>
    </lineage>
</organism>
<sequence>MAMPANQTQAGPPYLPQVWSLGGVAKDTPDLAASGAFLGLFILGAAAHMLIHRANKKKGKRFGISHFIFGFCCARISTLVLRILVVKNPTSVGTAIAAQVLILSGVLLLFIVNLIFARRIIRAQHPRLGWHRTVSAGFIALFVLIGATLAATVAVTVLMFYTLNPDTRRAARGVQLYAATFLAVVATLPMLMMLLGVVLPRRTRVDKFGEGRFRTKVLVVLSASMLLSFGAWYRALTSYIDPVPRSEPLPGYFGKAPFYIVIFGVEIVVVWLYFFLRIDKRFRTPDGAKGPGSYAAGQGLTPPKPGSDIIYTELGSVEDQYHRRGAF</sequence>
<evidence type="ECO:0000256" key="1">
    <source>
        <dbReference type="SAM" id="Phobius"/>
    </source>
</evidence>
<keyword evidence="1" id="KW-0472">Membrane</keyword>
<dbReference type="PANTHER" id="PTHR35184:SF1">
    <property type="entry name" value="INTEGRAL MEMBRANE PROTEIN"/>
    <property type="match status" value="1"/>
</dbReference>
<dbReference type="EMBL" id="ML975153">
    <property type="protein sequence ID" value="KAF1814130.1"/>
    <property type="molecule type" value="Genomic_DNA"/>
</dbReference>
<dbReference type="Proteomes" id="UP000504638">
    <property type="component" value="Unplaced"/>
</dbReference>